<dbReference type="InterPro" id="IPR043502">
    <property type="entry name" value="DNA/RNA_pol_sf"/>
</dbReference>
<dbReference type="PANTHER" id="PTHR24559:SF444">
    <property type="entry name" value="REVERSE TRANSCRIPTASE DOMAIN-CONTAINING PROTEIN"/>
    <property type="match status" value="1"/>
</dbReference>
<proteinExistence type="predicted"/>
<dbReference type="GO" id="GO:0003964">
    <property type="term" value="F:RNA-directed DNA polymerase activity"/>
    <property type="evidence" value="ECO:0007669"/>
    <property type="project" value="UniProtKB-KW"/>
</dbReference>
<dbReference type="EMBL" id="JARKHS020019654">
    <property type="protein sequence ID" value="KAK8771504.1"/>
    <property type="molecule type" value="Genomic_DNA"/>
</dbReference>
<dbReference type="InterPro" id="IPR053134">
    <property type="entry name" value="RNA-dir_DNA_polymerase"/>
</dbReference>
<keyword evidence="6" id="KW-0378">Hydrolase</keyword>
<dbReference type="GO" id="GO:0004519">
    <property type="term" value="F:endonuclease activity"/>
    <property type="evidence" value="ECO:0007669"/>
    <property type="project" value="UniProtKB-KW"/>
</dbReference>
<dbReference type="SUPFAM" id="SSF56672">
    <property type="entry name" value="DNA/RNA polymerases"/>
    <property type="match status" value="1"/>
</dbReference>
<evidence type="ECO:0000256" key="2">
    <source>
        <dbReference type="ARBA" id="ARBA00022679"/>
    </source>
</evidence>
<dbReference type="GO" id="GO:0008233">
    <property type="term" value="F:peptidase activity"/>
    <property type="evidence" value="ECO:0007669"/>
    <property type="project" value="UniProtKB-KW"/>
</dbReference>
<evidence type="ECO:0000256" key="7">
    <source>
        <dbReference type="ARBA" id="ARBA00022918"/>
    </source>
</evidence>
<dbReference type="GO" id="GO:0006508">
    <property type="term" value="P:proteolysis"/>
    <property type="evidence" value="ECO:0007669"/>
    <property type="project" value="UniProtKB-KW"/>
</dbReference>
<name>A0AAQ4E9Z8_AMBAM</name>
<keyword evidence="2" id="KW-0808">Transferase</keyword>
<evidence type="ECO:0000313" key="9">
    <source>
        <dbReference type="EMBL" id="KAK8771504.1"/>
    </source>
</evidence>
<evidence type="ECO:0000256" key="5">
    <source>
        <dbReference type="ARBA" id="ARBA00022759"/>
    </source>
</evidence>
<dbReference type="AlphaFoldDB" id="A0AAQ4E9Z8"/>
<dbReference type="Pfam" id="PF00078">
    <property type="entry name" value="RVT_1"/>
    <property type="match status" value="1"/>
</dbReference>
<dbReference type="CDD" id="cd01647">
    <property type="entry name" value="RT_LTR"/>
    <property type="match status" value="1"/>
</dbReference>
<keyword evidence="4" id="KW-0540">Nuclease</keyword>
<keyword evidence="1" id="KW-0645">Protease</keyword>
<protein>
    <recommendedName>
        <fullName evidence="8">Reverse transcriptase domain-containing protein</fullName>
    </recommendedName>
</protein>
<evidence type="ECO:0000256" key="6">
    <source>
        <dbReference type="ARBA" id="ARBA00022801"/>
    </source>
</evidence>
<dbReference type="Proteomes" id="UP001321473">
    <property type="component" value="Unassembled WGS sequence"/>
</dbReference>
<feature type="domain" description="Reverse transcriptase" evidence="8">
    <location>
        <begin position="31"/>
        <end position="123"/>
    </location>
</feature>
<keyword evidence="10" id="KW-1185">Reference proteome</keyword>
<dbReference type="FunFam" id="3.10.10.10:FF:000007">
    <property type="entry name" value="Retrovirus-related Pol polyprotein from transposon 17.6-like Protein"/>
    <property type="match status" value="1"/>
</dbReference>
<keyword evidence="5" id="KW-0255">Endonuclease</keyword>
<comment type="caution">
    <text evidence="9">The sequence shown here is derived from an EMBL/GenBank/DDBJ whole genome shotgun (WGS) entry which is preliminary data.</text>
</comment>
<dbReference type="InterPro" id="IPR000477">
    <property type="entry name" value="RT_dom"/>
</dbReference>
<dbReference type="PANTHER" id="PTHR24559">
    <property type="entry name" value="TRANSPOSON TY3-I GAG-POL POLYPROTEIN"/>
    <property type="match status" value="1"/>
</dbReference>
<dbReference type="Gene3D" id="3.10.10.10">
    <property type="entry name" value="HIV Type 1 Reverse Transcriptase, subunit A, domain 1"/>
    <property type="match status" value="1"/>
</dbReference>
<keyword evidence="7" id="KW-0695">RNA-directed DNA polymerase</keyword>
<organism evidence="9 10">
    <name type="scientific">Amblyomma americanum</name>
    <name type="common">Lone star tick</name>
    <dbReference type="NCBI Taxonomy" id="6943"/>
    <lineage>
        <taxon>Eukaryota</taxon>
        <taxon>Metazoa</taxon>
        <taxon>Ecdysozoa</taxon>
        <taxon>Arthropoda</taxon>
        <taxon>Chelicerata</taxon>
        <taxon>Arachnida</taxon>
        <taxon>Acari</taxon>
        <taxon>Parasitiformes</taxon>
        <taxon>Ixodida</taxon>
        <taxon>Ixodoidea</taxon>
        <taxon>Ixodidae</taxon>
        <taxon>Amblyomminae</taxon>
        <taxon>Amblyomma</taxon>
    </lineage>
</organism>
<reference evidence="9 10" key="1">
    <citation type="journal article" date="2023" name="Arcadia Sci">
        <title>De novo assembly of a long-read Amblyomma americanum tick genome.</title>
        <authorList>
            <person name="Chou S."/>
            <person name="Poskanzer K.E."/>
            <person name="Rollins M."/>
            <person name="Thuy-Boun P.S."/>
        </authorList>
    </citation>
    <scope>NUCLEOTIDE SEQUENCE [LARGE SCALE GENOMIC DNA]</scope>
    <source>
        <strain evidence="9">F_SG_1</strain>
        <tissue evidence="9">Salivary glands</tissue>
    </source>
</reference>
<evidence type="ECO:0000256" key="4">
    <source>
        <dbReference type="ARBA" id="ARBA00022722"/>
    </source>
</evidence>
<keyword evidence="3" id="KW-0548">Nucleotidyltransferase</keyword>
<evidence type="ECO:0000256" key="1">
    <source>
        <dbReference type="ARBA" id="ARBA00022670"/>
    </source>
</evidence>
<evidence type="ECO:0000256" key="3">
    <source>
        <dbReference type="ARBA" id="ARBA00022695"/>
    </source>
</evidence>
<evidence type="ECO:0000313" key="10">
    <source>
        <dbReference type="Proteomes" id="UP001321473"/>
    </source>
</evidence>
<sequence length="202" mass="22768">MRIAKAEFKAMLREGFARRSDAPRASPLHLVPKKTEGWRPRGDYHALNARTIPHRYPVHHIQNFAHRIYGCHVCSVLELVKAYTQIPINPDDVPKTAIITPFGLFEFSFMSFGLRNAGQTFNASSTASSILTTYWSSPVTPTNTTRTFVYFYNASMTTAYSSMSQRARSALQSSNSSAMKFHQRGLDLCLNASETCKITHNR</sequence>
<evidence type="ECO:0000259" key="8">
    <source>
        <dbReference type="Pfam" id="PF00078"/>
    </source>
</evidence>
<accession>A0AAQ4E9Z8</accession>
<gene>
    <name evidence="9" type="ORF">V5799_025250</name>
</gene>